<dbReference type="Pfam" id="PF00672">
    <property type="entry name" value="HAMP"/>
    <property type="match status" value="1"/>
</dbReference>
<dbReference type="eggNOG" id="COG2114">
    <property type="taxonomic scope" value="Bacteria"/>
</dbReference>
<feature type="transmembrane region" description="Helical" evidence="1">
    <location>
        <begin position="124"/>
        <end position="147"/>
    </location>
</feature>
<dbReference type="STRING" id="1238182.C882_2514"/>
<name>K9H2D8_9PROT</name>
<dbReference type="RefSeq" id="WP_009538923.1">
    <property type="nucleotide sequence ID" value="NZ_ANHY01000003.1"/>
</dbReference>
<evidence type="ECO:0000259" key="2">
    <source>
        <dbReference type="PROSITE" id="PS50125"/>
    </source>
</evidence>
<feature type="transmembrane region" description="Helical" evidence="1">
    <location>
        <begin position="215"/>
        <end position="234"/>
    </location>
</feature>
<evidence type="ECO:0000313" key="5">
    <source>
        <dbReference type="Proteomes" id="UP000009881"/>
    </source>
</evidence>
<evidence type="ECO:0000259" key="3">
    <source>
        <dbReference type="PROSITE" id="PS50885"/>
    </source>
</evidence>
<dbReference type="CDD" id="cd06225">
    <property type="entry name" value="HAMP"/>
    <property type="match status" value="1"/>
</dbReference>
<dbReference type="SMART" id="SM00044">
    <property type="entry name" value="CYCc"/>
    <property type="match status" value="1"/>
</dbReference>
<sequence>MTAATTASAAAGSLPAPRTLWHALPRADALKAHASIVPASLFLAVYNQFVCPFMDGLPFLTLLEGLAVVMAVQIVLRQILWVYWPAPQSVSLARHGWRIAVISWGIAGLKAMTLHGLTYEAYPLLSYLKLATGFWILGAGLIAQFEYTLLEDMLRKRGAEGAAADESPGATARRLEERIVRRLTESASSFAVAPAAALVMMAVRQVEEGYAEPVIVVEVLFIAAVFVGAALLVAGHYGRSLRRDTVAIVDSLDAVSGGRFDVCLDASRPDELGRVAGGINTMAAGLRQRERIRDAFGRFVSPEVAETVLAEAAEGAVRLHGERRHVAVLMCDLRDFTPLAERLEPEEVTALLNGYFAEMVAAVHAHHGMVDKFIGDAVMAVFGLAPCPQGRTPERLAVDAALEMRARLAAFNAAHPNRPPLSHGIGIHAGPAVAGTIGSPDRLEFTVIGSTVNLAARLEAETRAVGEPILMSEAVAAHLNGAARPVGTGSLKGLSRPVALFAPQAATPTPLLPSY</sequence>
<comment type="caution">
    <text evidence="4">The sequence shown here is derived from an EMBL/GenBank/DDBJ whole genome shotgun (WGS) entry which is preliminary data.</text>
</comment>
<dbReference type="SUPFAM" id="SSF55073">
    <property type="entry name" value="Nucleotide cyclase"/>
    <property type="match status" value="1"/>
</dbReference>
<dbReference type="AlphaFoldDB" id="K9H2D8"/>
<dbReference type="InterPro" id="IPR048440">
    <property type="entry name" value="MASE10"/>
</dbReference>
<dbReference type="EMBL" id="ANHY01000003">
    <property type="protein sequence ID" value="EKV32435.1"/>
    <property type="molecule type" value="Genomic_DNA"/>
</dbReference>
<keyword evidence="1" id="KW-1133">Transmembrane helix</keyword>
<dbReference type="OrthoDB" id="9762462at2"/>
<dbReference type="GO" id="GO:0035556">
    <property type="term" value="P:intracellular signal transduction"/>
    <property type="evidence" value="ECO:0007669"/>
    <property type="project" value="InterPro"/>
</dbReference>
<dbReference type="InterPro" id="IPR050697">
    <property type="entry name" value="Adenylyl/Guanylyl_Cyclase_3/4"/>
</dbReference>
<reference evidence="4 5" key="1">
    <citation type="journal article" date="2013" name="Genome Announc.">
        <title>Draft Genome Sequence of an Alphaproteobacterium, Caenispirillum salinarum AK4(T), Isolated from a Solar Saltern.</title>
        <authorList>
            <person name="Khatri I."/>
            <person name="Singh A."/>
            <person name="Korpole S."/>
            <person name="Pinnaka A.K."/>
            <person name="Subramanian S."/>
        </authorList>
    </citation>
    <scope>NUCLEOTIDE SEQUENCE [LARGE SCALE GENOMIC DNA]</scope>
    <source>
        <strain evidence="4 5">AK4</strain>
    </source>
</reference>
<evidence type="ECO:0000256" key="1">
    <source>
        <dbReference type="SAM" id="Phobius"/>
    </source>
</evidence>
<dbReference type="Gene3D" id="3.30.70.1230">
    <property type="entry name" value="Nucleotide cyclase"/>
    <property type="match status" value="1"/>
</dbReference>
<protein>
    <submittedName>
        <fullName evidence="4">Adenylate cyclase</fullName>
    </submittedName>
</protein>
<dbReference type="PROSITE" id="PS50125">
    <property type="entry name" value="GUANYLATE_CYCLASE_2"/>
    <property type="match status" value="1"/>
</dbReference>
<keyword evidence="1" id="KW-0472">Membrane</keyword>
<dbReference type="GO" id="GO:0016020">
    <property type="term" value="C:membrane"/>
    <property type="evidence" value="ECO:0007669"/>
    <property type="project" value="InterPro"/>
</dbReference>
<gene>
    <name evidence="4" type="ORF">C882_2514</name>
</gene>
<dbReference type="PANTHER" id="PTHR43081">
    <property type="entry name" value="ADENYLATE CYCLASE, TERMINAL-DIFFERENTIATION SPECIFIC-RELATED"/>
    <property type="match status" value="1"/>
</dbReference>
<evidence type="ECO:0000313" key="4">
    <source>
        <dbReference type="EMBL" id="EKV32435.1"/>
    </source>
</evidence>
<feature type="domain" description="Guanylate cyclase" evidence="2">
    <location>
        <begin position="327"/>
        <end position="459"/>
    </location>
</feature>
<dbReference type="Gene3D" id="6.10.340.10">
    <property type="match status" value="1"/>
</dbReference>
<dbReference type="GO" id="GO:0004016">
    <property type="term" value="F:adenylate cyclase activity"/>
    <property type="evidence" value="ECO:0007669"/>
    <property type="project" value="UniProtKB-ARBA"/>
</dbReference>
<keyword evidence="5" id="KW-1185">Reference proteome</keyword>
<keyword evidence="1" id="KW-0812">Transmembrane</keyword>
<dbReference type="GO" id="GO:0006171">
    <property type="term" value="P:cAMP biosynthetic process"/>
    <property type="evidence" value="ECO:0007669"/>
    <property type="project" value="TreeGrafter"/>
</dbReference>
<dbReference type="InterPro" id="IPR001054">
    <property type="entry name" value="A/G_cyclase"/>
</dbReference>
<dbReference type="CDD" id="cd07302">
    <property type="entry name" value="CHD"/>
    <property type="match status" value="1"/>
</dbReference>
<accession>K9H2D8</accession>
<dbReference type="PROSITE" id="PS50885">
    <property type="entry name" value="HAMP"/>
    <property type="match status" value="1"/>
</dbReference>
<feature type="transmembrane region" description="Helical" evidence="1">
    <location>
        <begin position="96"/>
        <end position="118"/>
    </location>
</feature>
<dbReference type="Pfam" id="PF00211">
    <property type="entry name" value="Guanylate_cyc"/>
    <property type="match status" value="1"/>
</dbReference>
<proteinExistence type="predicted"/>
<dbReference type="Proteomes" id="UP000009881">
    <property type="component" value="Unassembled WGS sequence"/>
</dbReference>
<dbReference type="PANTHER" id="PTHR43081:SF1">
    <property type="entry name" value="ADENYLATE CYCLASE, TERMINAL-DIFFERENTIATION SPECIFIC"/>
    <property type="match status" value="1"/>
</dbReference>
<dbReference type="InterPro" id="IPR003660">
    <property type="entry name" value="HAMP_dom"/>
</dbReference>
<feature type="domain" description="HAMP" evidence="3">
    <location>
        <begin position="239"/>
        <end position="291"/>
    </location>
</feature>
<dbReference type="InterPro" id="IPR029787">
    <property type="entry name" value="Nucleotide_cyclase"/>
</dbReference>
<feature type="transmembrane region" description="Helical" evidence="1">
    <location>
        <begin position="62"/>
        <end position="84"/>
    </location>
</feature>
<organism evidence="4 5">
    <name type="scientific">Caenispirillum salinarum AK4</name>
    <dbReference type="NCBI Taxonomy" id="1238182"/>
    <lineage>
        <taxon>Bacteria</taxon>
        <taxon>Pseudomonadati</taxon>
        <taxon>Pseudomonadota</taxon>
        <taxon>Alphaproteobacteria</taxon>
        <taxon>Rhodospirillales</taxon>
        <taxon>Novispirillaceae</taxon>
        <taxon>Caenispirillum</taxon>
    </lineage>
</organism>
<dbReference type="SMART" id="SM00304">
    <property type="entry name" value="HAMP"/>
    <property type="match status" value="1"/>
</dbReference>
<dbReference type="Pfam" id="PF20970">
    <property type="entry name" value="MASE10"/>
    <property type="match status" value="1"/>
</dbReference>
<dbReference type="PATRIC" id="fig|1238182.3.peg.474"/>